<dbReference type="InterPro" id="IPR038063">
    <property type="entry name" value="Transpep_catalytic_dom"/>
</dbReference>
<feature type="domain" description="L,D-TPase catalytic" evidence="10">
    <location>
        <begin position="180"/>
        <end position="319"/>
    </location>
</feature>
<sequence length="319" mass="35429">MSFLQSIGKYRKLFPSSHFPLSLGRSRRQLRASRVWQGVASLSGMKRWTMVAKAISSKVGTLRRVGGLVAGAAMLSALGGCLFVTDTSRMNIEVFQDEVAPVWNEPARVPPAERQPVPHQKLYSTQFHQTYGLPVTNPVHRTMYGIMRDEGHTLPPIPLDRVDRRYLREEVDYPTSETPGTIVVDTRAHFLYFVEPGGKAIRYGVGLGRAGFSWSGRGVIALKQKWPRWTPSGEMVSRQPDLRPFSAAEGGLEAGLNNPLGARALYIYQDGKDTLYRVHGTPDWQSVGKATSSGCVRMFNQDIIDLYDRVGAKAPIVVL</sequence>
<evidence type="ECO:0000256" key="8">
    <source>
        <dbReference type="ARBA" id="ARBA00023316"/>
    </source>
</evidence>
<dbReference type="PROSITE" id="PS52029">
    <property type="entry name" value="LD_TPASE"/>
    <property type="match status" value="1"/>
</dbReference>
<evidence type="ECO:0000259" key="10">
    <source>
        <dbReference type="PROSITE" id="PS52029"/>
    </source>
</evidence>
<dbReference type="GO" id="GO:0008360">
    <property type="term" value="P:regulation of cell shape"/>
    <property type="evidence" value="ECO:0007669"/>
    <property type="project" value="UniProtKB-UniRule"/>
</dbReference>
<dbReference type="InterPro" id="IPR005490">
    <property type="entry name" value="LD_TPept_cat_dom"/>
</dbReference>
<dbReference type="Gene3D" id="2.40.440.10">
    <property type="entry name" value="L,D-transpeptidase catalytic domain-like"/>
    <property type="match status" value="1"/>
</dbReference>
<name>A0A6I7HIB7_9HYPH</name>
<dbReference type="PANTHER" id="PTHR30582">
    <property type="entry name" value="L,D-TRANSPEPTIDASE"/>
    <property type="match status" value="1"/>
</dbReference>
<gene>
    <name evidence="11" type="ORF">DFR48_110158</name>
</gene>
<evidence type="ECO:0000256" key="9">
    <source>
        <dbReference type="PROSITE-ProRule" id="PRU01373"/>
    </source>
</evidence>
<protein>
    <submittedName>
        <fullName evidence="11">Lipoprotein-anchoring transpeptidase ErfK/SrfK</fullName>
    </submittedName>
</protein>
<comment type="caution">
    <text evidence="11">The sequence shown here is derived from an EMBL/GenBank/DDBJ whole genome shotgun (WGS) entry which is preliminary data.</text>
</comment>
<dbReference type="PANTHER" id="PTHR30582:SF24">
    <property type="entry name" value="L,D-TRANSPEPTIDASE ERFK_SRFK-RELATED"/>
    <property type="match status" value="1"/>
</dbReference>
<comment type="pathway">
    <text evidence="1 9">Cell wall biogenesis; peptidoglycan biosynthesis.</text>
</comment>
<keyword evidence="3" id="KW-0328">Glycosyltransferase</keyword>
<evidence type="ECO:0000256" key="3">
    <source>
        <dbReference type="ARBA" id="ARBA00022676"/>
    </source>
</evidence>
<evidence type="ECO:0000256" key="4">
    <source>
        <dbReference type="ARBA" id="ARBA00022679"/>
    </source>
</evidence>
<dbReference type="EMBL" id="QPIX01000010">
    <property type="protein sequence ID" value="RCW21569.1"/>
    <property type="molecule type" value="Genomic_DNA"/>
</dbReference>
<dbReference type="Pfam" id="PF03734">
    <property type="entry name" value="YkuD"/>
    <property type="match status" value="1"/>
</dbReference>
<feature type="active site" description="Nucleophile" evidence="9">
    <location>
        <position position="295"/>
    </location>
</feature>
<evidence type="ECO:0000256" key="1">
    <source>
        <dbReference type="ARBA" id="ARBA00004752"/>
    </source>
</evidence>
<dbReference type="CDD" id="cd16913">
    <property type="entry name" value="YkuD_like"/>
    <property type="match status" value="1"/>
</dbReference>
<keyword evidence="5" id="KW-0378">Hydrolase</keyword>
<evidence type="ECO:0000256" key="7">
    <source>
        <dbReference type="ARBA" id="ARBA00022984"/>
    </source>
</evidence>
<keyword evidence="4" id="KW-0808">Transferase</keyword>
<keyword evidence="11" id="KW-0449">Lipoprotein</keyword>
<dbReference type="GO" id="GO:0005576">
    <property type="term" value="C:extracellular region"/>
    <property type="evidence" value="ECO:0007669"/>
    <property type="project" value="TreeGrafter"/>
</dbReference>
<evidence type="ECO:0000313" key="12">
    <source>
        <dbReference type="Proteomes" id="UP000252582"/>
    </source>
</evidence>
<accession>A0A6I7HIB7</accession>
<dbReference type="UniPathway" id="UPA00219"/>
<keyword evidence="8 9" id="KW-0961">Cell wall biogenesis/degradation</keyword>
<dbReference type="GO" id="GO:0071972">
    <property type="term" value="F:peptidoglycan L,D-transpeptidase activity"/>
    <property type="evidence" value="ECO:0007669"/>
    <property type="project" value="TreeGrafter"/>
</dbReference>
<comment type="similarity">
    <text evidence="2">Belongs to the YkuD family.</text>
</comment>
<evidence type="ECO:0000313" key="11">
    <source>
        <dbReference type="EMBL" id="RCW21569.1"/>
    </source>
</evidence>
<keyword evidence="12" id="KW-1185">Reference proteome</keyword>
<dbReference type="AlphaFoldDB" id="A0A6I7HIB7"/>
<reference evidence="11 12" key="1">
    <citation type="submission" date="2018-07" db="EMBL/GenBank/DDBJ databases">
        <title>Genomic Encyclopedia of Type Strains, Phase IV (KMG-IV): sequencing the most valuable type-strain genomes for metagenomic binning, comparative biology and taxonomic classification.</title>
        <authorList>
            <person name="Goeker M."/>
        </authorList>
    </citation>
    <scope>NUCLEOTIDE SEQUENCE [LARGE SCALE GENOMIC DNA]</scope>
    <source>
        <strain evidence="11 12">DSM 25528</strain>
    </source>
</reference>
<organism evidence="11 12">
    <name type="scientific">Ciceribacter lividus</name>
    <dbReference type="NCBI Taxonomy" id="1197950"/>
    <lineage>
        <taxon>Bacteria</taxon>
        <taxon>Pseudomonadati</taxon>
        <taxon>Pseudomonadota</taxon>
        <taxon>Alphaproteobacteria</taxon>
        <taxon>Hyphomicrobiales</taxon>
        <taxon>Rhizobiaceae</taxon>
        <taxon>Ciceribacter</taxon>
    </lineage>
</organism>
<dbReference type="GO" id="GO:0018104">
    <property type="term" value="P:peptidoglycan-protein cross-linking"/>
    <property type="evidence" value="ECO:0007669"/>
    <property type="project" value="TreeGrafter"/>
</dbReference>
<dbReference type="GO" id="GO:0071555">
    <property type="term" value="P:cell wall organization"/>
    <property type="evidence" value="ECO:0007669"/>
    <property type="project" value="UniProtKB-UniRule"/>
</dbReference>
<dbReference type="SUPFAM" id="SSF141523">
    <property type="entry name" value="L,D-transpeptidase catalytic domain-like"/>
    <property type="match status" value="1"/>
</dbReference>
<keyword evidence="6 9" id="KW-0133">Cell shape</keyword>
<dbReference type="Proteomes" id="UP000252582">
    <property type="component" value="Unassembled WGS sequence"/>
</dbReference>
<proteinExistence type="inferred from homology"/>
<evidence type="ECO:0000256" key="5">
    <source>
        <dbReference type="ARBA" id="ARBA00022801"/>
    </source>
</evidence>
<evidence type="ECO:0000256" key="2">
    <source>
        <dbReference type="ARBA" id="ARBA00005992"/>
    </source>
</evidence>
<feature type="active site" description="Proton donor/acceptor" evidence="9">
    <location>
        <position position="279"/>
    </location>
</feature>
<dbReference type="InterPro" id="IPR050979">
    <property type="entry name" value="LD-transpeptidase"/>
</dbReference>
<dbReference type="GO" id="GO:0016757">
    <property type="term" value="F:glycosyltransferase activity"/>
    <property type="evidence" value="ECO:0007669"/>
    <property type="project" value="UniProtKB-KW"/>
</dbReference>
<keyword evidence="7 9" id="KW-0573">Peptidoglycan synthesis</keyword>
<evidence type="ECO:0000256" key="6">
    <source>
        <dbReference type="ARBA" id="ARBA00022960"/>
    </source>
</evidence>